<dbReference type="OrthoDB" id="10480323at2759"/>
<feature type="transmembrane region" description="Helical" evidence="2">
    <location>
        <begin position="53"/>
        <end position="73"/>
    </location>
</feature>
<proteinExistence type="predicted"/>
<keyword evidence="4" id="KW-1185">Reference proteome</keyword>
<accession>W7T112</accession>
<feature type="transmembrane region" description="Helical" evidence="2">
    <location>
        <begin position="124"/>
        <end position="148"/>
    </location>
</feature>
<comment type="caution">
    <text evidence="3">The sequence shown here is derived from an EMBL/GenBank/DDBJ whole genome shotgun (WGS) entry which is preliminary data.</text>
</comment>
<feature type="compositionally biased region" description="Acidic residues" evidence="1">
    <location>
        <begin position="26"/>
        <end position="38"/>
    </location>
</feature>
<dbReference type="EMBL" id="AZIL01002818">
    <property type="protein sequence ID" value="EWM20770.1"/>
    <property type="molecule type" value="Genomic_DNA"/>
</dbReference>
<keyword evidence="2" id="KW-0812">Transmembrane</keyword>
<dbReference type="AlphaFoldDB" id="W7T112"/>
<feature type="compositionally biased region" description="Basic and acidic residues" evidence="1">
    <location>
        <begin position="11"/>
        <end position="20"/>
    </location>
</feature>
<evidence type="ECO:0000256" key="1">
    <source>
        <dbReference type="SAM" id="MobiDB-lite"/>
    </source>
</evidence>
<keyword evidence="2" id="KW-0472">Membrane</keyword>
<evidence type="ECO:0000256" key="2">
    <source>
        <dbReference type="SAM" id="Phobius"/>
    </source>
</evidence>
<keyword evidence="2" id="KW-1133">Transmembrane helix</keyword>
<protein>
    <submittedName>
        <fullName evidence="3">Uncharacterized protein</fullName>
    </submittedName>
</protein>
<organism evidence="3 4">
    <name type="scientific">Nannochloropsis gaditana</name>
    <dbReference type="NCBI Taxonomy" id="72520"/>
    <lineage>
        <taxon>Eukaryota</taxon>
        <taxon>Sar</taxon>
        <taxon>Stramenopiles</taxon>
        <taxon>Ochrophyta</taxon>
        <taxon>Eustigmatophyceae</taxon>
        <taxon>Eustigmatales</taxon>
        <taxon>Monodopsidaceae</taxon>
        <taxon>Nannochloropsis</taxon>
    </lineage>
</organism>
<evidence type="ECO:0000313" key="4">
    <source>
        <dbReference type="Proteomes" id="UP000019335"/>
    </source>
</evidence>
<name>W7T112_9STRA</name>
<evidence type="ECO:0000313" key="3">
    <source>
        <dbReference type="EMBL" id="EWM20770.1"/>
    </source>
</evidence>
<dbReference type="Proteomes" id="UP000019335">
    <property type="component" value="Unassembled WGS sequence"/>
</dbReference>
<reference evidence="3 4" key="1">
    <citation type="journal article" date="2014" name="Mol. Plant">
        <title>Chromosome Scale Genome Assembly and Transcriptome Profiling of Nannochloropsis gaditana in Nitrogen Depletion.</title>
        <authorList>
            <person name="Corteggiani Carpinelli E."/>
            <person name="Telatin A."/>
            <person name="Vitulo N."/>
            <person name="Forcato C."/>
            <person name="D'Angelo M."/>
            <person name="Schiavon R."/>
            <person name="Vezzi A."/>
            <person name="Giacometti G.M."/>
            <person name="Morosinotto T."/>
            <person name="Valle G."/>
        </authorList>
    </citation>
    <scope>NUCLEOTIDE SEQUENCE [LARGE SCALE GENOMIC DNA]</scope>
    <source>
        <strain evidence="3 4">B-31</strain>
    </source>
</reference>
<feature type="region of interest" description="Disordered" evidence="1">
    <location>
        <begin position="1"/>
        <end position="47"/>
    </location>
</feature>
<gene>
    <name evidence="3" type="ORF">Naga_100356g3</name>
</gene>
<sequence length="240" mass="26382">MPAQAVLKQGAAEEEKELKQEMTAMDGDEWEDEGEEEGEGHARSQARAGGDGVCLLGQYLLGSLFGALAGFVMKRLLFRGLGTGSGRYSRGLMGMDVVVLHLRAHQYQRRRHSLYPCLPPPPTFITRILVLFASCQTSVVTGAIVLLLRQRLAPALLFYSLLRKSHATTEDDGLSLSWMLLQAGLTTATAVKCNGWLQTVRGKALVGWLIRRGVGERRGEGELEGGRERRVAMTRMEVNV</sequence>